<dbReference type="GO" id="GO:0016020">
    <property type="term" value="C:membrane"/>
    <property type="evidence" value="ECO:0007669"/>
    <property type="project" value="UniProtKB-SubCell"/>
</dbReference>
<dbReference type="InterPro" id="IPR007593">
    <property type="entry name" value="CD225/Dispanin_fam"/>
</dbReference>
<protein>
    <recommendedName>
        <fullName evidence="6">Septum formation-related domain-containing protein</fullName>
    </recommendedName>
</protein>
<evidence type="ECO:0000256" key="4">
    <source>
        <dbReference type="ARBA" id="ARBA00023136"/>
    </source>
</evidence>
<comment type="subcellular location">
    <subcellularLocation>
        <location evidence="1">Membrane</location>
    </subcellularLocation>
</comment>
<dbReference type="Pfam" id="PF04505">
    <property type="entry name" value="CD225"/>
    <property type="match status" value="1"/>
</dbReference>
<dbReference type="AlphaFoldDB" id="F6FWY3"/>
<organism evidence="8">
    <name type="scientific">Isoptericola variabilis (strain 225)</name>
    <dbReference type="NCBI Taxonomy" id="743718"/>
    <lineage>
        <taxon>Bacteria</taxon>
        <taxon>Bacillati</taxon>
        <taxon>Actinomycetota</taxon>
        <taxon>Actinomycetes</taxon>
        <taxon>Micrococcales</taxon>
        <taxon>Promicromonosporaceae</taxon>
        <taxon>Isoptericola</taxon>
    </lineage>
</organism>
<dbReference type="Pfam" id="PF13845">
    <property type="entry name" value="Septum_form"/>
    <property type="match status" value="1"/>
</dbReference>
<dbReference type="Proteomes" id="UP000009236">
    <property type="component" value="Chromosome"/>
</dbReference>
<keyword evidence="4 5" id="KW-0472">Membrane</keyword>
<feature type="transmembrane region" description="Helical" evidence="5">
    <location>
        <begin position="42"/>
        <end position="61"/>
    </location>
</feature>
<evidence type="ECO:0000259" key="6">
    <source>
        <dbReference type="Pfam" id="PF13845"/>
    </source>
</evidence>
<dbReference type="EMBL" id="CP002810">
    <property type="protein sequence ID" value="AEG43555.1"/>
    <property type="molecule type" value="Genomic_DNA"/>
</dbReference>
<dbReference type="eggNOG" id="ENOG5030JYY">
    <property type="taxonomic scope" value="Bacteria"/>
</dbReference>
<feature type="domain" description="Septum formation-related" evidence="6">
    <location>
        <begin position="153"/>
        <end position="245"/>
    </location>
</feature>
<evidence type="ECO:0000256" key="1">
    <source>
        <dbReference type="ARBA" id="ARBA00004370"/>
    </source>
</evidence>
<dbReference type="RefSeq" id="WP_013837947.1">
    <property type="nucleotide sequence ID" value="NC_015588.1"/>
</dbReference>
<dbReference type="STRING" id="743718.Isova_0769"/>
<gene>
    <name evidence="7" type="ordered locus">Isova_0769</name>
</gene>
<evidence type="ECO:0000313" key="7">
    <source>
        <dbReference type="EMBL" id="AEG43555.1"/>
    </source>
</evidence>
<keyword evidence="8" id="KW-1185">Reference proteome</keyword>
<evidence type="ECO:0000256" key="5">
    <source>
        <dbReference type="SAM" id="Phobius"/>
    </source>
</evidence>
<dbReference type="KEGG" id="iva:Isova_0769"/>
<reference evidence="7 8" key="1">
    <citation type="submission" date="2011-05" db="EMBL/GenBank/DDBJ databases">
        <title>Complete sequence of Isoptericola variabilis 225.</title>
        <authorList>
            <consortium name="US DOE Joint Genome Institute"/>
            <person name="Lucas S."/>
            <person name="Han J."/>
            <person name="Lapidus A."/>
            <person name="Cheng J.-F."/>
            <person name="Goodwin L."/>
            <person name="Pitluck S."/>
            <person name="Peters L."/>
            <person name="Mikhailova N."/>
            <person name="Zeytun A."/>
            <person name="Han C."/>
            <person name="Tapia R."/>
            <person name="Land M."/>
            <person name="Hauser L."/>
            <person name="Kyrpides N."/>
            <person name="Ivanova N."/>
            <person name="Pagani I."/>
            <person name="Siebers A."/>
            <person name="Allgaier M."/>
            <person name="Thelen M."/>
            <person name="Hugenholtz P."/>
            <person name="Gladden J."/>
            <person name="Woyke T."/>
        </authorList>
    </citation>
    <scope>NUCLEOTIDE SEQUENCE [LARGE SCALE GENOMIC DNA]</scope>
    <source>
        <strain evidence="8">225</strain>
    </source>
</reference>
<keyword evidence="3 5" id="KW-1133">Transmembrane helix</keyword>
<evidence type="ECO:0000256" key="3">
    <source>
        <dbReference type="ARBA" id="ARBA00022989"/>
    </source>
</evidence>
<dbReference type="InterPro" id="IPR026004">
    <property type="entry name" value="Septum_form"/>
</dbReference>
<keyword evidence="2 5" id="KW-0812">Transmembrane</keyword>
<evidence type="ECO:0000313" key="8">
    <source>
        <dbReference type="Proteomes" id="UP000009236"/>
    </source>
</evidence>
<proteinExistence type="predicted"/>
<accession>F6FWY3</accession>
<name>F6FWY3_ISOV2</name>
<sequence length="265" mass="27898">MTLPPPSDPYAGWDAAPRAPFGPEPGPLPYATAPSTPSDGTGWVIAAIVLFWPLAIPAYLASQRSARALGAGDVVTAAREGRAARGFGVAAVVAAAVSLVLTVAVWSVLLVNVLGGGSWTADAWGLDALEEELGLDPEPGAGGVETDWLDVQVGDCFDGSSLTEESYGVPVVPCEEEHVSEVFAVTELPDGEWPGTAVVDERSYDYCVEEFTAFVGEPYDESSLYVWPATPTEESWAWGDRTVLCVVEPMQGTVTGTLEGFTTRD</sequence>
<dbReference type="HOGENOM" id="CLU_1048781_0_0_11"/>
<feature type="transmembrane region" description="Helical" evidence="5">
    <location>
        <begin position="87"/>
        <end position="109"/>
    </location>
</feature>
<evidence type="ECO:0000256" key="2">
    <source>
        <dbReference type="ARBA" id="ARBA00022692"/>
    </source>
</evidence>